<keyword evidence="2" id="KW-1185">Reference proteome</keyword>
<reference evidence="1 2" key="1">
    <citation type="submission" date="2024-04" db="EMBL/GenBank/DDBJ databases">
        <title>Genome assembly C_amara_ONT_v2.</title>
        <authorList>
            <person name="Yant L."/>
            <person name="Moore C."/>
            <person name="Slenker M."/>
        </authorList>
    </citation>
    <scope>NUCLEOTIDE SEQUENCE [LARGE SCALE GENOMIC DNA]</scope>
    <source>
        <tissue evidence="1">Leaf</tissue>
    </source>
</reference>
<protein>
    <submittedName>
        <fullName evidence="1">Uncharacterized protein</fullName>
    </submittedName>
</protein>
<dbReference type="EMBL" id="JBANAX010000373">
    <property type="protein sequence ID" value="KAL1212184.1"/>
    <property type="molecule type" value="Genomic_DNA"/>
</dbReference>
<evidence type="ECO:0000313" key="2">
    <source>
        <dbReference type="Proteomes" id="UP001558713"/>
    </source>
</evidence>
<evidence type="ECO:0000313" key="1">
    <source>
        <dbReference type="EMBL" id="KAL1212184.1"/>
    </source>
</evidence>
<proteinExistence type="predicted"/>
<comment type="caution">
    <text evidence="1">The sequence shown here is derived from an EMBL/GenBank/DDBJ whole genome shotgun (WGS) entry which is preliminary data.</text>
</comment>
<dbReference type="Proteomes" id="UP001558713">
    <property type="component" value="Unassembled WGS sequence"/>
</dbReference>
<dbReference type="AlphaFoldDB" id="A0ABD1B8T2"/>
<name>A0ABD1B8T2_CARAN</name>
<sequence length="78" mass="9159">MDNDDDEASGNLDFQLDKKREIYLTIQESIHELGLDNIWDLKPLVDGSDIIKALQLKTRDSVIRKWVNKQLRKVIWAH</sequence>
<accession>A0ABD1B8T2</accession>
<gene>
    <name evidence="1" type="ORF">V5N11_001437</name>
</gene>
<organism evidence="1 2">
    <name type="scientific">Cardamine amara subsp. amara</name>
    <dbReference type="NCBI Taxonomy" id="228776"/>
    <lineage>
        <taxon>Eukaryota</taxon>
        <taxon>Viridiplantae</taxon>
        <taxon>Streptophyta</taxon>
        <taxon>Embryophyta</taxon>
        <taxon>Tracheophyta</taxon>
        <taxon>Spermatophyta</taxon>
        <taxon>Magnoliopsida</taxon>
        <taxon>eudicotyledons</taxon>
        <taxon>Gunneridae</taxon>
        <taxon>Pentapetalae</taxon>
        <taxon>rosids</taxon>
        <taxon>malvids</taxon>
        <taxon>Brassicales</taxon>
        <taxon>Brassicaceae</taxon>
        <taxon>Cardamineae</taxon>
        <taxon>Cardamine</taxon>
    </lineage>
</organism>